<dbReference type="CDD" id="cd13120">
    <property type="entry name" value="BF2867_like_N"/>
    <property type="match status" value="1"/>
</dbReference>
<dbReference type="Gene3D" id="2.60.40.2620">
    <property type="entry name" value="Fimbrillin-like"/>
    <property type="match status" value="1"/>
</dbReference>
<dbReference type="Pfam" id="PF13149">
    <property type="entry name" value="Mfa_like_1"/>
    <property type="match status" value="1"/>
</dbReference>
<dbReference type="InterPro" id="IPR017946">
    <property type="entry name" value="PLC-like_Pdiesterase_TIM-brl"/>
</dbReference>
<dbReference type="InterPro" id="IPR025049">
    <property type="entry name" value="Mfa-like_1"/>
</dbReference>
<comment type="caution">
    <text evidence="1">The sequence shown here is derived from an EMBL/GenBank/DDBJ whole genome shotgun (WGS) entry which is preliminary data.</text>
</comment>
<proteinExistence type="predicted"/>
<dbReference type="AlphaFoldDB" id="A0A9E2L4W4"/>
<dbReference type="InterPro" id="IPR042278">
    <property type="entry name" value="Mfa-like_1_N"/>
</dbReference>
<sequence length="567" mass="62609">MKRRQYLYHVLCSAILFLGSCSDSEDLGTMPANPGDAIRFSAAIPQTRTHYIDRLQIDWDKNDEIGIYSAQANTMEGDQNMAKYAKYKITNAYTEGEHAHHGDFAPTDEAEYLKWGSYDAHTFYGAYPADRIVAYPDESTRKGQFIMKYATNQCCTVSKYDDKNSIYLTKADMKNAYMMAKNMLTPNSTEHVLLNFQPVMTTLEITIKAGKTGEETGTGLMPAPTTITGVSVIMPKALTEGQFVYDVDNGRLKDGTVTDKTQESVFVTIEDLENNKYLKLDAGKSVSLLAFLPPIPMDGTTGNAAKIRVHTTGYQNFVIPLNGNLQQESKITVRIPDFDPEHIHANNWMTYLDDKIYLSQLSVPGAYAATSFGSLQNWTMPISSQLGMGIRAFDLSISTEEATKTAFAAFESFLESNPEECIIAVCGNNATTSSRSIEFSPDLNLRAARGRILILPTDNSAITRNAYTSSSDAEKKLSAAADNGVGTWSITDCAKSGMAETEIASTNESIYKHIVNTQEGSTGIVMTAYVCSAYSDNYTEVYGDLLSQSIIDCNYKFVFKHSDNDQY</sequence>
<dbReference type="SUPFAM" id="SSF51695">
    <property type="entry name" value="PLC-like phosphodiesterases"/>
    <property type="match status" value="1"/>
</dbReference>
<dbReference type="Gene3D" id="3.20.20.190">
    <property type="entry name" value="Phosphatidylinositol (PI) phosphodiesterase"/>
    <property type="match status" value="1"/>
</dbReference>
<dbReference type="GO" id="GO:0008081">
    <property type="term" value="F:phosphoric diester hydrolase activity"/>
    <property type="evidence" value="ECO:0007669"/>
    <property type="project" value="InterPro"/>
</dbReference>
<organism evidence="1 2">
    <name type="scientific">Candidatus Paraprevotella stercoravium</name>
    <dbReference type="NCBI Taxonomy" id="2838725"/>
    <lineage>
        <taxon>Bacteria</taxon>
        <taxon>Pseudomonadati</taxon>
        <taxon>Bacteroidota</taxon>
        <taxon>Bacteroidia</taxon>
        <taxon>Bacteroidales</taxon>
        <taxon>Prevotellaceae</taxon>
        <taxon>Paraprevotella</taxon>
    </lineage>
</organism>
<reference evidence="1" key="1">
    <citation type="journal article" date="2021" name="PeerJ">
        <title>Extensive microbial diversity within the chicken gut microbiome revealed by metagenomics and culture.</title>
        <authorList>
            <person name="Gilroy R."/>
            <person name="Ravi A."/>
            <person name="Getino M."/>
            <person name="Pursley I."/>
            <person name="Horton D.L."/>
            <person name="Alikhan N.F."/>
            <person name="Baker D."/>
            <person name="Gharbi K."/>
            <person name="Hall N."/>
            <person name="Watson M."/>
            <person name="Adriaenssens E.M."/>
            <person name="Foster-Nyarko E."/>
            <person name="Jarju S."/>
            <person name="Secka A."/>
            <person name="Antonio M."/>
            <person name="Oren A."/>
            <person name="Chaudhuri R.R."/>
            <person name="La Ragione R."/>
            <person name="Hildebrand F."/>
            <person name="Pallen M.J."/>
        </authorList>
    </citation>
    <scope>NUCLEOTIDE SEQUENCE</scope>
    <source>
        <strain evidence="1">G3-2149</strain>
    </source>
</reference>
<evidence type="ECO:0000313" key="2">
    <source>
        <dbReference type="Proteomes" id="UP000823865"/>
    </source>
</evidence>
<gene>
    <name evidence="1" type="ORF">H9789_00160</name>
</gene>
<name>A0A9E2L4W4_9BACT</name>
<evidence type="ECO:0000313" key="1">
    <source>
        <dbReference type="EMBL" id="MBU3852242.1"/>
    </source>
</evidence>
<dbReference type="GO" id="GO:0006629">
    <property type="term" value="P:lipid metabolic process"/>
    <property type="evidence" value="ECO:0007669"/>
    <property type="project" value="InterPro"/>
</dbReference>
<dbReference type="Proteomes" id="UP000823865">
    <property type="component" value="Unassembled WGS sequence"/>
</dbReference>
<accession>A0A9E2L4W4</accession>
<reference evidence="1" key="2">
    <citation type="submission" date="2021-04" db="EMBL/GenBank/DDBJ databases">
        <authorList>
            <person name="Gilroy R."/>
        </authorList>
    </citation>
    <scope>NUCLEOTIDE SEQUENCE</scope>
    <source>
        <strain evidence="1">G3-2149</strain>
    </source>
</reference>
<dbReference type="EMBL" id="JAHLFU010000006">
    <property type="protein sequence ID" value="MBU3852242.1"/>
    <property type="molecule type" value="Genomic_DNA"/>
</dbReference>
<dbReference type="PROSITE" id="PS51257">
    <property type="entry name" value="PROKAR_LIPOPROTEIN"/>
    <property type="match status" value="1"/>
</dbReference>
<protein>
    <submittedName>
        <fullName evidence="1">Fimbrillin family protein</fullName>
    </submittedName>
</protein>